<keyword evidence="6" id="KW-1185">Reference proteome</keyword>
<dbReference type="PANTHER" id="PTHR45641:SF19">
    <property type="entry name" value="NEPHROCYSTIN-3"/>
    <property type="match status" value="1"/>
</dbReference>
<accession>A0ABD3MIG9</accession>
<dbReference type="Pfam" id="PF13424">
    <property type="entry name" value="TPR_12"/>
    <property type="match status" value="1"/>
</dbReference>
<feature type="region of interest" description="Disordered" evidence="4">
    <location>
        <begin position="440"/>
        <end position="495"/>
    </location>
</feature>
<feature type="region of interest" description="Disordered" evidence="4">
    <location>
        <begin position="311"/>
        <end position="374"/>
    </location>
</feature>
<dbReference type="Gene3D" id="1.25.40.10">
    <property type="entry name" value="Tetratricopeptide repeat domain"/>
    <property type="match status" value="4"/>
</dbReference>
<feature type="region of interest" description="Disordered" evidence="4">
    <location>
        <begin position="23"/>
        <end position="118"/>
    </location>
</feature>
<name>A0ABD3MIG9_9STRA</name>
<organism evidence="5 6">
    <name type="scientific">Discostella pseudostelligera</name>
    <dbReference type="NCBI Taxonomy" id="259834"/>
    <lineage>
        <taxon>Eukaryota</taxon>
        <taxon>Sar</taxon>
        <taxon>Stramenopiles</taxon>
        <taxon>Ochrophyta</taxon>
        <taxon>Bacillariophyta</taxon>
        <taxon>Coscinodiscophyceae</taxon>
        <taxon>Thalassiosirophycidae</taxon>
        <taxon>Stephanodiscales</taxon>
        <taxon>Stephanodiscaceae</taxon>
        <taxon>Discostella</taxon>
    </lineage>
</organism>
<feature type="compositionally biased region" description="Low complexity" evidence="4">
    <location>
        <begin position="91"/>
        <end position="105"/>
    </location>
</feature>
<reference evidence="5 6" key="1">
    <citation type="submission" date="2024-10" db="EMBL/GenBank/DDBJ databases">
        <title>Updated reference genomes for cyclostephanoid diatoms.</title>
        <authorList>
            <person name="Roberts W.R."/>
            <person name="Alverson A.J."/>
        </authorList>
    </citation>
    <scope>NUCLEOTIDE SEQUENCE [LARGE SCALE GENOMIC DNA]</scope>
    <source>
        <strain evidence="5 6">AJA232-27</strain>
    </source>
</reference>
<evidence type="ECO:0000256" key="4">
    <source>
        <dbReference type="SAM" id="MobiDB-lite"/>
    </source>
</evidence>
<feature type="compositionally biased region" description="Polar residues" evidence="4">
    <location>
        <begin position="669"/>
        <end position="679"/>
    </location>
</feature>
<dbReference type="PANTHER" id="PTHR45641">
    <property type="entry name" value="TETRATRICOPEPTIDE REPEAT PROTEIN (AFU_ORTHOLOGUE AFUA_6G03870)"/>
    <property type="match status" value="1"/>
</dbReference>
<feature type="compositionally biased region" description="Basic and acidic residues" evidence="4">
    <location>
        <begin position="562"/>
        <end position="589"/>
    </location>
</feature>
<dbReference type="SUPFAM" id="SSF48452">
    <property type="entry name" value="TPR-like"/>
    <property type="match status" value="3"/>
</dbReference>
<proteinExistence type="predicted"/>
<feature type="region of interest" description="Disordered" evidence="4">
    <location>
        <begin position="749"/>
        <end position="785"/>
    </location>
</feature>
<dbReference type="PROSITE" id="PS50005">
    <property type="entry name" value="TPR"/>
    <property type="match status" value="1"/>
</dbReference>
<keyword evidence="2 3" id="KW-0802">TPR repeat</keyword>
<evidence type="ECO:0000313" key="5">
    <source>
        <dbReference type="EMBL" id="KAL3762668.1"/>
    </source>
</evidence>
<feature type="region of interest" description="Disordered" evidence="4">
    <location>
        <begin position="525"/>
        <end position="589"/>
    </location>
</feature>
<dbReference type="SMART" id="SM00028">
    <property type="entry name" value="TPR"/>
    <property type="match status" value="8"/>
</dbReference>
<feature type="compositionally biased region" description="Polar residues" evidence="4">
    <location>
        <begin position="442"/>
        <end position="458"/>
    </location>
</feature>
<feature type="repeat" description="TPR" evidence="3">
    <location>
        <begin position="956"/>
        <end position="989"/>
    </location>
</feature>
<feature type="region of interest" description="Disordered" evidence="4">
    <location>
        <begin position="655"/>
        <end position="690"/>
    </location>
</feature>
<feature type="region of interest" description="Disordered" evidence="4">
    <location>
        <begin position="616"/>
        <end position="638"/>
    </location>
</feature>
<dbReference type="InterPro" id="IPR019734">
    <property type="entry name" value="TPR_rpt"/>
</dbReference>
<feature type="compositionally biased region" description="Polar residues" evidence="4">
    <location>
        <begin position="622"/>
        <end position="632"/>
    </location>
</feature>
<feature type="compositionally biased region" description="Basic and acidic residues" evidence="4">
    <location>
        <begin position="485"/>
        <end position="495"/>
    </location>
</feature>
<feature type="compositionally biased region" description="Polar residues" evidence="4">
    <location>
        <begin position="341"/>
        <end position="374"/>
    </location>
</feature>
<feature type="compositionally biased region" description="Polar residues" evidence="4">
    <location>
        <begin position="23"/>
        <end position="36"/>
    </location>
</feature>
<evidence type="ECO:0000313" key="6">
    <source>
        <dbReference type="Proteomes" id="UP001530293"/>
    </source>
</evidence>
<dbReference type="Proteomes" id="UP001530293">
    <property type="component" value="Unassembled WGS sequence"/>
</dbReference>
<protein>
    <submittedName>
        <fullName evidence="5">Uncharacterized protein</fullName>
    </submittedName>
</protein>
<evidence type="ECO:0000256" key="2">
    <source>
        <dbReference type="ARBA" id="ARBA00022803"/>
    </source>
</evidence>
<dbReference type="Pfam" id="PF13374">
    <property type="entry name" value="TPR_10"/>
    <property type="match status" value="1"/>
</dbReference>
<comment type="caution">
    <text evidence="5">The sequence shown here is derived from an EMBL/GenBank/DDBJ whole genome shotgun (WGS) entry which is preliminary data.</text>
</comment>
<evidence type="ECO:0000256" key="3">
    <source>
        <dbReference type="PROSITE-ProRule" id="PRU00339"/>
    </source>
</evidence>
<sequence>MTTLQEEDELFGASLSMDFYLSPSTPKSRPWLSSSPPRQPFELLDDVPPAEFHSDVVSPNRYPVDELYPIVDESGNGEPAGLYDDDDESNHTNTTTPSNHTSFSSAAPTRSEMKSRYPIDDEYVSHSDDTENHYYDPNRHHFHLHQTDGRLGTITESRSDSDSDISEYQPMNKNYDVVVDDDDGDHDYVGDIYSVQESVNHNEMKEKPDVFRNNRFQYAYDDDFSEVVDCGGNVKRDGEEEPMTMNKASGVRRSKVSMSSFDGMYNDEMIELDIPIPAIEHNDSDVKINEEDPQSIVSQPSLTDAPLEEIGENHHGMSDVPTPAPLRSNQSDQRQHASPCKITSRSVVTQEVVSPQNGTSTPNSTSFPKTPSCSSLSPGGVEAILVAPPQIHRTSSLASSDIFRIQGTDSGLSSVVGGNTGEDGAESTATSVSSIPARLVSKRSQQSGHSIGNYSVIRTANDRRHKQMKRKEDPPDTGFGYHPQRSADAKEPEGYKQHGLFPDIDLWTSMSCEMNEKNVVPASPARKFAPTKPSNRYNEPEGYVNDEGFAASDEYDDVDEYNYDRKDSARSKAMHDEYDESVNSHDNRDAFPKICSGLSYPSHTSTRGNEIDDMFLSDEDSTSYGSYESTNFADKDDGISVMSDESEIGMLAKQQYHKQRLDQYKRQPCRNQRTQQSSNKSKKSCYQVKRKDSMESDINIDFSALNSAITGSKSGNLLVKPYSDIKQSDSMEKELSIDFDEHVSQEVDEVEDDDEFSEKRKFQPQSPTSSCWDPSSDKIVSPPMIQRKPFSFDRAEGDSSNEGDYLSEYTDDNVVRFTDFERIRCVVSVRSPDSLDGDDDGKSEDNKPIIYPCKAMSQMNVRHNHEIGESNSESDHLWKLTCDHLARGRNNEALVVLTEMLQIVQRCAHDAKIRLQNFRFQKDRESDNAINMSHLERDELEDHLDSALQNSASAMADVLNNIGVVLEVKGEYQLAMNSYQDALDMYRNTCRRYENAGDREVDRTVNNIMQLSIAMQNNEKRLELHTEAEKLAAHTELALGSDNHMCTELRMERLNVLMCALDLETESLGQDHPDVGFTLLKKGALHLEMNHVDMAIKDTKDAVTILKKGLGSFHPEVGFALVKLGNMFNYDLSKYGGGLKGGEDYRNMALSLYREALMPLRESFGMVNPHSGLANNCIGILYSSKGEVKHAMSSFYDALASYGVRSRGETESGGRDEHKSSHPDIFFVWVNVGGLHMSKKEWQLALRSYLKAHSAFRSLHDEEKRRLPIVASKRLIKDALTMSKDQFDTVEEDMADILLASLLYNIAKAQSMLHRYGNAIDTLEEALQIHHVFALRTAGNNQGMRSSQDMARILENLGDVLMISGDLTSAFTRYIESLNLLRSKARAGHSSIGIALVLGGIGQVHYKKGEYAEAKVVLKESMRMFEKIGVPTNNRRMNEIRSCLVDSELALMQKSTSTLAGQRLEISSVKYVDKALAIDEVADAYRNKGDHSGAIWFYSESLAIRQRRIEQKLSSGEKQDSSEVVDVGRTISNIAQLRRDRREFGAAKILFDAAKQLYQSVGLSTDHPFYMDLTQEVDVMRKM</sequence>
<dbReference type="InterPro" id="IPR011990">
    <property type="entry name" value="TPR-like_helical_dom_sf"/>
</dbReference>
<keyword evidence="1" id="KW-0677">Repeat</keyword>
<feature type="compositionally biased region" description="Polar residues" evidence="4">
    <location>
        <begin position="763"/>
        <end position="773"/>
    </location>
</feature>
<gene>
    <name evidence="5" type="ORF">ACHAWU_001613</name>
</gene>
<dbReference type="EMBL" id="JALLBG020000131">
    <property type="protein sequence ID" value="KAL3762668.1"/>
    <property type="molecule type" value="Genomic_DNA"/>
</dbReference>
<evidence type="ECO:0000256" key="1">
    <source>
        <dbReference type="ARBA" id="ARBA00022737"/>
    </source>
</evidence>